<dbReference type="GO" id="GO:0050308">
    <property type="term" value="F:sugar-phosphatase activity"/>
    <property type="evidence" value="ECO:0007669"/>
    <property type="project" value="TreeGrafter"/>
</dbReference>
<evidence type="ECO:0000313" key="2">
    <source>
        <dbReference type="Proteomes" id="UP001139369"/>
    </source>
</evidence>
<dbReference type="Gene3D" id="3.40.50.1000">
    <property type="entry name" value="HAD superfamily/HAD-like"/>
    <property type="match status" value="1"/>
</dbReference>
<dbReference type="Proteomes" id="UP001139369">
    <property type="component" value="Unassembled WGS sequence"/>
</dbReference>
<dbReference type="InterPro" id="IPR036412">
    <property type="entry name" value="HAD-like_sf"/>
</dbReference>
<dbReference type="Pfam" id="PF13419">
    <property type="entry name" value="HAD_2"/>
    <property type="match status" value="1"/>
</dbReference>
<gene>
    <name evidence="1" type="ORF">MC378_07035</name>
</gene>
<protein>
    <submittedName>
        <fullName evidence="1">HAD family phosphatase</fullName>
    </submittedName>
</protein>
<dbReference type="CDD" id="cd07505">
    <property type="entry name" value="HAD_BPGM-like"/>
    <property type="match status" value="1"/>
</dbReference>
<dbReference type="InterPro" id="IPR041492">
    <property type="entry name" value="HAD_2"/>
</dbReference>
<dbReference type="EMBL" id="JAKQYM010000004">
    <property type="protein sequence ID" value="MCI2228917.1"/>
    <property type="molecule type" value="Genomic_DNA"/>
</dbReference>
<dbReference type="PANTHER" id="PTHR43481:SF4">
    <property type="entry name" value="GLYCEROL-1-PHOSPHATE PHOSPHOHYDROLASE 1-RELATED"/>
    <property type="match status" value="1"/>
</dbReference>
<keyword evidence="2" id="KW-1185">Reference proteome</keyword>
<accession>A0A9X1VML9</accession>
<dbReference type="SFLD" id="SFLDS00003">
    <property type="entry name" value="Haloacid_Dehalogenase"/>
    <property type="match status" value="1"/>
</dbReference>
<reference evidence="1" key="1">
    <citation type="submission" date="2022-02" db="EMBL/GenBank/DDBJ databases">
        <title>Polaribacter sp. MSW13, isolated from seawater.</title>
        <authorList>
            <person name="Kristyanto S."/>
            <person name="Jung J."/>
            <person name="Jeon C.O."/>
        </authorList>
    </citation>
    <scope>NUCLEOTIDE SEQUENCE</scope>
    <source>
        <strain evidence="1">MSW13</strain>
    </source>
</reference>
<dbReference type="RefSeq" id="WP_242178047.1">
    <property type="nucleotide sequence ID" value="NZ_JAKQYM010000004.1"/>
</dbReference>
<dbReference type="Gene3D" id="1.10.150.240">
    <property type="entry name" value="Putative phosphatase, domain 2"/>
    <property type="match status" value="1"/>
</dbReference>
<dbReference type="SUPFAM" id="SSF56784">
    <property type="entry name" value="HAD-like"/>
    <property type="match status" value="1"/>
</dbReference>
<name>A0A9X1VML9_9FLAO</name>
<dbReference type="InterPro" id="IPR023198">
    <property type="entry name" value="PGP-like_dom2"/>
</dbReference>
<proteinExistence type="predicted"/>
<evidence type="ECO:0000313" key="1">
    <source>
        <dbReference type="EMBL" id="MCI2228917.1"/>
    </source>
</evidence>
<dbReference type="InterPro" id="IPR023214">
    <property type="entry name" value="HAD_sf"/>
</dbReference>
<dbReference type="InterPro" id="IPR051806">
    <property type="entry name" value="HAD-like_SPP"/>
</dbReference>
<organism evidence="1 2">
    <name type="scientific">Polaribacter marinus</name>
    <dbReference type="NCBI Taxonomy" id="2916838"/>
    <lineage>
        <taxon>Bacteria</taxon>
        <taxon>Pseudomonadati</taxon>
        <taxon>Bacteroidota</taxon>
        <taxon>Flavobacteriia</taxon>
        <taxon>Flavobacteriales</taxon>
        <taxon>Flavobacteriaceae</taxon>
    </lineage>
</organism>
<comment type="caution">
    <text evidence="1">The sequence shown here is derived from an EMBL/GenBank/DDBJ whole genome shotgun (WGS) entry which is preliminary data.</text>
</comment>
<sequence>MELPKGFLFDFDGVVVDSFESHYSAWTSAFKELFNQEIVPFPKSYAGKSPKIIAAYFCSVIDEEKRSNDLFLLKKKHLDIYFKVPKLLPGVREITRFLSEKNTSYGIASNATKQFLKNSIHHLYLNFTTVFGLEDYAKPKPAPEAYISLAKALGFKENDFNEIWVFEDSLTGTRAAKLAGMIPIGITTEYSGEELKEEGSVLVFPTLLEAYEYLNNHEIKKE</sequence>
<dbReference type="AlphaFoldDB" id="A0A9X1VML9"/>
<dbReference type="SFLD" id="SFLDG01129">
    <property type="entry name" value="C1.5:_HAD__Beta-PGM__Phosphata"/>
    <property type="match status" value="1"/>
</dbReference>
<dbReference type="PANTHER" id="PTHR43481">
    <property type="entry name" value="FRUCTOSE-1-PHOSPHATE PHOSPHATASE"/>
    <property type="match status" value="1"/>
</dbReference>